<dbReference type="PANTHER" id="PTHR43478:SF1">
    <property type="entry name" value="NA+_H+ ANTIPORTER NHAC-LIKE C-TERMINAL DOMAIN-CONTAINING PROTEIN"/>
    <property type="match status" value="1"/>
</dbReference>
<keyword evidence="3 6" id="KW-0812">Transmembrane</keyword>
<proteinExistence type="predicted"/>
<sequence>MRKRRLVALFIMAAFIMLATMAFAAGGDAEAVNYGFWSIIPPLLAIVLAFVTKEVILSLLLGVFSGALISVFATSNSGFFMKLIESYTKTFEYPVNALADSWHAGIIVFTLTIGGMVGVIAKMGGTRAIANALAKKAQTARSAQLATALMGVVVFFDDYANTLIVGPTMRPLTDKLRVSREKLSYIVDSTAAPVATMAAISTWIGYELGLIGDAFKSLGVEVNPYSVFFQSIPYRMYGIFALVMVFMVGAMMRDFGPMYEAEKRARLTGKVLADGAEPMLSTDFEKDLESKNIPLRVSNALVPILTLVIFAFIGLWYSGGGLEQPFTWDGIRDAFGNADASAALIWASALASIVAVVMAISQNIMTLKEALEAWVEGAKSLVITTIILILAWSIGSIASDLGTAEYLVQVISSSLPSWTIPVLVFVISAIVAFATGTSWGTMAIMLPLAVPLAAAYTGGEPSTLVYATLGAVLTGSTFGDHCSPISDTTIMSSMASSADHIDHVKTQLPYALTAAGLAAVVGYIPVGLGMPVWLSLILGVAGIWAILKFYGKSTDPKDLKA</sequence>
<feature type="transmembrane region" description="Helical" evidence="6">
    <location>
        <begin position="508"/>
        <end position="526"/>
    </location>
</feature>
<feature type="transmembrane region" description="Helical" evidence="6">
    <location>
        <begin position="234"/>
        <end position="256"/>
    </location>
</feature>
<dbReference type="AlphaFoldDB" id="H2J839"/>
<feature type="domain" description="Na+/H+ antiporter NhaC-like C-terminal" evidence="8">
    <location>
        <begin position="194"/>
        <end position="527"/>
    </location>
</feature>
<dbReference type="Proteomes" id="UP000007161">
    <property type="component" value="Chromosome"/>
</dbReference>
<feature type="transmembrane region" description="Helical" evidence="6">
    <location>
        <begin position="418"/>
        <end position="439"/>
    </location>
</feature>
<evidence type="ECO:0000256" key="4">
    <source>
        <dbReference type="ARBA" id="ARBA00022989"/>
    </source>
</evidence>
<dbReference type="STRING" id="443254.Marpi_1118"/>
<dbReference type="GO" id="GO:0005886">
    <property type="term" value="C:plasma membrane"/>
    <property type="evidence" value="ECO:0007669"/>
    <property type="project" value="UniProtKB-SubCell"/>
</dbReference>
<evidence type="ECO:0000313" key="9">
    <source>
        <dbReference type="EMBL" id="AEX85530.1"/>
    </source>
</evidence>
<protein>
    <submittedName>
        <fullName evidence="9">Na+/H+ antiporter</fullName>
    </submittedName>
</protein>
<keyword evidence="4 6" id="KW-1133">Transmembrane helix</keyword>
<accession>H2J839</accession>
<feature type="transmembrane region" description="Helical" evidence="6">
    <location>
        <begin position="532"/>
        <end position="550"/>
    </location>
</feature>
<feature type="transmembrane region" description="Helical" evidence="6">
    <location>
        <begin position="59"/>
        <end position="81"/>
    </location>
</feature>
<reference evidence="9 10" key="1">
    <citation type="journal article" date="2012" name="J. Bacteriol.">
        <title>Complete Genome Sequence of the Thermophilic, Piezophilic, Heterotrophic Bacterium Marinitoga piezophila KA3.</title>
        <authorList>
            <person name="Lucas S."/>
            <person name="Han J."/>
            <person name="Lapidus A."/>
            <person name="Cheng J.F."/>
            <person name="Goodwin L.A."/>
            <person name="Pitluck S."/>
            <person name="Peters L."/>
            <person name="Mikhailova N."/>
            <person name="Teshima H."/>
            <person name="Detter J.C."/>
            <person name="Han C."/>
            <person name="Tapia R."/>
            <person name="Land M."/>
            <person name="Hauser L."/>
            <person name="Kyrpides N.C."/>
            <person name="Ivanova N."/>
            <person name="Pagani I."/>
            <person name="Vannier P."/>
            <person name="Oger P."/>
            <person name="Bartlett D.H."/>
            <person name="Noll K.M."/>
            <person name="Woyke T."/>
            <person name="Jebbar M."/>
        </authorList>
    </citation>
    <scope>NUCLEOTIDE SEQUENCE [LARGE SCALE GENOMIC DNA]</scope>
    <source>
        <strain evidence="10">DSM 14283 / JCM 11233 / KA3</strain>
    </source>
</reference>
<dbReference type="PANTHER" id="PTHR43478">
    <property type="entry name" value="NA+/H+ ANTIPORTER-RELATED"/>
    <property type="match status" value="1"/>
</dbReference>
<organism evidence="9 10">
    <name type="scientific">Marinitoga piezophila (strain DSM 14283 / JCM 11233 / KA3)</name>
    <dbReference type="NCBI Taxonomy" id="443254"/>
    <lineage>
        <taxon>Bacteria</taxon>
        <taxon>Thermotogati</taxon>
        <taxon>Thermotogota</taxon>
        <taxon>Thermotogae</taxon>
        <taxon>Petrotogales</taxon>
        <taxon>Petrotogaceae</taxon>
        <taxon>Marinitoga</taxon>
    </lineage>
</organism>
<dbReference type="InterPro" id="IPR018461">
    <property type="entry name" value="Na/H_Antiport_NhaC-like_C"/>
</dbReference>
<evidence type="ECO:0000256" key="5">
    <source>
        <dbReference type="ARBA" id="ARBA00023136"/>
    </source>
</evidence>
<evidence type="ECO:0000313" key="10">
    <source>
        <dbReference type="Proteomes" id="UP000007161"/>
    </source>
</evidence>
<feature type="transmembrane region" description="Helical" evidence="6">
    <location>
        <begin position="101"/>
        <end position="121"/>
    </location>
</feature>
<feature type="chain" id="PRO_5003562605" evidence="7">
    <location>
        <begin position="25"/>
        <end position="561"/>
    </location>
</feature>
<keyword evidence="2" id="KW-1003">Cell membrane</keyword>
<gene>
    <name evidence="9" type="ordered locus">Marpi_1118</name>
</gene>
<keyword evidence="10" id="KW-1185">Reference proteome</keyword>
<evidence type="ECO:0000256" key="2">
    <source>
        <dbReference type="ARBA" id="ARBA00022475"/>
    </source>
</evidence>
<dbReference type="EMBL" id="CP003257">
    <property type="protein sequence ID" value="AEX85530.1"/>
    <property type="molecule type" value="Genomic_DNA"/>
</dbReference>
<dbReference type="HOGENOM" id="CLU_018751_0_1_0"/>
<comment type="subcellular location">
    <subcellularLocation>
        <location evidence="1">Cell membrane</location>
        <topology evidence="1">Multi-pass membrane protein</topology>
    </subcellularLocation>
</comment>
<dbReference type="KEGG" id="mpz:Marpi_1118"/>
<dbReference type="OrthoDB" id="9762978at2"/>
<feature type="transmembrane region" description="Helical" evidence="6">
    <location>
        <begin position="34"/>
        <end position="52"/>
    </location>
</feature>
<evidence type="ECO:0000256" key="6">
    <source>
        <dbReference type="SAM" id="Phobius"/>
    </source>
</evidence>
<dbReference type="RefSeq" id="WP_014296602.1">
    <property type="nucleotide sequence ID" value="NC_016751.1"/>
</dbReference>
<keyword evidence="5 6" id="KW-0472">Membrane</keyword>
<evidence type="ECO:0000256" key="1">
    <source>
        <dbReference type="ARBA" id="ARBA00004651"/>
    </source>
</evidence>
<dbReference type="Pfam" id="PF03553">
    <property type="entry name" value="Na_H_antiporter"/>
    <property type="match status" value="1"/>
</dbReference>
<name>H2J839_MARPK</name>
<dbReference type="eggNOG" id="COG1757">
    <property type="taxonomic scope" value="Bacteria"/>
</dbReference>
<feature type="transmembrane region" description="Helical" evidence="6">
    <location>
        <begin position="340"/>
        <end position="360"/>
    </location>
</feature>
<feature type="signal peptide" evidence="7">
    <location>
        <begin position="1"/>
        <end position="24"/>
    </location>
</feature>
<evidence type="ECO:0000256" key="3">
    <source>
        <dbReference type="ARBA" id="ARBA00022692"/>
    </source>
</evidence>
<feature type="transmembrane region" description="Helical" evidence="6">
    <location>
        <begin position="381"/>
        <end position="398"/>
    </location>
</feature>
<feature type="transmembrane region" description="Helical" evidence="6">
    <location>
        <begin position="185"/>
        <end position="206"/>
    </location>
</feature>
<evidence type="ECO:0000256" key="7">
    <source>
        <dbReference type="SAM" id="SignalP"/>
    </source>
</evidence>
<reference evidence="10" key="2">
    <citation type="submission" date="2012-01" db="EMBL/GenBank/DDBJ databases">
        <title>Complete sequence of chromosome of Marinitoga piezophila KA3.</title>
        <authorList>
            <person name="Lucas S."/>
            <person name="Han J."/>
            <person name="Lapidus A."/>
            <person name="Cheng J.-F."/>
            <person name="Goodwin L."/>
            <person name="Pitluck S."/>
            <person name="Peters L."/>
            <person name="Mikhailova N."/>
            <person name="Teshima H."/>
            <person name="Detter J.C."/>
            <person name="Han C."/>
            <person name="Tapia R."/>
            <person name="Land M."/>
            <person name="Hauser L."/>
            <person name="Kyrpides N."/>
            <person name="Ivanova N."/>
            <person name="Pagani I."/>
            <person name="Jebbar M."/>
            <person name="Vannier P."/>
            <person name="Oger P."/>
            <person name="Cario A."/>
            <person name="Bartlett D."/>
            <person name="Noll K.M."/>
            <person name="Woyke T."/>
        </authorList>
    </citation>
    <scope>NUCLEOTIDE SEQUENCE [LARGE SCALE GENOMIC DNA]</scope>
    <source>
        <strain evidence="10">DSM 14283 / JCM 11233 / KA3</strain>
    </source>
</reference>
<keyword evidence="7" id="KW-0732">Signal</keyword>
<evidence type="ECO:0000259" key="8">
    <source>
        <dbReference type="Pfam" id="PF03553"/>
    </source>
</evidence>
<feature type="transmembrane region" description="Helical" evidence="6">
    <location>
        <begin position="300"/>
        <end position="320"/>
    </location>
</feature>